<organism evidence="1 2">
    <name type="scientific">Symbiodinium natans</name>
    <dbReference type="NCBI Taxonomy" id="878477"/>
    <lineage>
        <taxon>Eukaryota</taxon>
        <taxon>Sar</taxon>
        <taxon>Alveolata</taxon>
        <taxon>Dinophyceae</taxon>
        <taxon>Suessiales</taxon>
        <taxon>Symbiodiniaceae</taxon>
        <taxon>Symbiodinium</taxon>
    </lineage>
</organism>
<accession>A0A812IE59</accession>
<dbReference type="AlphaFoldDB" id="A0A812IE59"/>
<keyword evidence="2" id="KW-1185">Reference proteome</keyword>
<sequence length="106" mass="11784">MQDCKNSDTCRFSVVEVMCRVVFFNTFQFPVIVKDSGVDKILGDVALQGYLNYKASLAAAFRKILCDPEDACNIRPSHVTNLLSNMTVKDIKHFKGPCHKGVALEA</sequence>
<reference evidence="1" key="1">
    <citation type="submission" date="2021-02" db="EMBL/GenBank/DDBJ databases">
        <authorList>
            <person name="Dougan E. K."/>
            <person name="Rhodes N."/>
            <person name="Thang M."/>
            <person name="Chan C."/>
        </authorList>
    </citation>
    <scope>NUCLEOTIDE SEQUENCE</scope>
</reference>
<dbReference type="Proteomes" id="UP000604046">
    <property type="component" value="Unassembled WGS sequence"/>
</dbReference>
<proteinExistence type="predicted"/>
<evidence type="ECO:0000313" key="2">
    <source>
        <dbReference type="Proteomes" id="UP000604046"/>
    </source>
</evidence>
<dbReference type="OrthoDB" id="10331424at2759"/>
<evidence type="ECO:0000313" key="1">
    <source>
        <dbReference type="EMBL" id="CAE7032102.1"/>
    </source>
</evidence>
<comment type="caution">
    <text evidence="1">The sequence shown here is derived from an EMBL/GenBank/DDBJ whole genome shotgun (WGS) entry which is preliminary data.</text>
</comment>
<protein>
    <submittedName>
        <fullName evidence="1">TetA protein</fullName>
    </submittedName>
</protein>
<name>A0A812IE59_9DINO</name>
<dbReference type="EMBL" id="CAJNDS010000236">
    <property type="protein sequence ID" value="CAE7032102.1"/>
    <property type="molecule type" value="Genomic_DNA"/>
</dbReference>
<gene>
    <name evidence="1" type="primary">tetA</name>
    <name evidence="1" type="ORF">SNAT2548_LOCUS3875</name>
</gene>